<accession>A0ABD1CI95</accession>
<evidence type="ECO:0000313" key="3">
    <source>
        <dbReference type="Proteomes" id="UP001562425"/>
    </source>
</evidence>
<comment type="caution">
    <text evidence="2">The sequence shown here is derived from an EMBL/GenBank/DDBJ whole genome shotgun (WGS) entry which is preliminary data.</text>
</comment>
<keyword evidence="1" id="KW-0732">Signal</keyword>
<evidence type="ECO:0000256" key="1">
    <source>
        <dbReference type="SAM" id="SignalP"/>
    </source>
</evidence>
<keyword evidence="3" id="KW-1185">Reference proteome</keyword>
<gene>
    <name evidence="2" type="ORF">pipiens_000658</name>
</gene>
<dbReference type="EMBL" id="JBEHCU010011967">
    <property type="protein sequence ID" value="KAL1376051.1"/>
    <property type="molecule type" value="Genomic_DNA"/>
</dbReference>
<proteinExistence type="predicted"/>
<name>A0ABD1CI95_CULPP</name>
<evidence type="ECO:0000313" key="2">
    <source>
        <dbReference type="EMBL" id="KAL1376051.1"/>
    </source>
</evidence>
<feature type="chain" id="PRO_5044787320" evidence="1">
    <location>
        <begin position="17"/>
        <end position="41"/>
    </location>
</feature>
<organism evidence="2 3">
    <name type="scientific">Culex pipiens pipiens</name>
    <name type="common">Northern house mosquito</name>
    <dbReference type="NCBI Taxonomy" id="38569"/>
    <lineage>
        <taxon>Eukaryota</taxon>
        <taxon>Metazoa</taxon>
        <taxon>Ecdysozoa</taxon>
        <taxon>Arthropoda</taxon>
        <taxon>Hexapoda</taxon>
        <taxon>Insecta</taxon>
        <taxon>Pterygota</taxon>
        <taxon>Neoptera</taxon>
        <taxon>Endopterygota</taxon>
        <taxon>Diptera</taxon>
        <taxon>Nematocera</taxon>
        <taxon>Culicoidea</taxon>
        <taxon>Culicidae</taxon>
        <taxon>Culicinae</taxon>
        <taxon>Culicini</taxon>
        <taxon>Culex</taxon>
        <taxon>Culex</taxon>
    </lineage>
</organism>
<reference evidence="2 3" key="1">
    <citation type="submission" date="2024-05" db="EMBL/GenBank/DDBJ databases">
        <title>Culex pipiens pipiens assembly and annotation.</title>
        <authorList>
            <person name="Alout H."/>
            <person name="Durand T."/>
        </authorList>
    </citation>
    <scope>NUCLEOTIDE SEQUENCE [LARGE SCALE GENOMIC DNA]</scope>
    <source>
        <strain evidence="2">HA-2024</strain>
        <tissue evidence="2">Whole body</tissue>
    </source>
</reference>
<dbReference type="Proteomes" id="UP001562425">
    <property type="component" value="Unassembled WGS sequence"/>
</dbReference>
<protein>
    <submittedName>
        <fullName evidence="2">Uncharacterized protein</fullName>
    </submittedName>
</protein>
<feature type="non-terminal residue" evidence="2">
    <location>
        <position position="41"/>
    </location>
</feature>
<sequence length="41" mass="4565">MKFLLYLLVIVGSLFALQVGAVPEPDERMHHYPSPQPDAGK</sequence>
<feature type="signal peptide" evidence="1">
    <location>
        <begin position="1"/>
        <end position="16"/>
    </location>
</feature>
<dbReference type="AlphaFoldDB" id="A0ABD1CI95"/>